<protein>
    <submittedName>
        <fullName evidence="9">MFS transporter</fullName>
    </submittedName>
</protein>
<evidence type="ECO:0000256" key="1">
    <source>
        <dbReference type="ARBA" id="ARBA00004651"/>
    </source>
</evidence>
<feature type="transmembrane region" description="Helical" evidence="7">
    <location>
        <begin position="25"/>
        <end position="47"/>
    </location>
</feature>
<comment type="subcellular location">
    <subcellularLocation>
        <location evidence="1">Cell membrane</location>
        <topology evidence="1">Multi-pass membrane protein</topology>
    </subcellularLocation>
</comment>
<feature type="transmembrane region" description="Helical" evidence="7">
    <location>
        <begin position="528"/>
        <end position="546"/>
    </location>
</feature>
<feature type="transmembrane region" description="Helical" evidence="7">
    <location>
        <begin position="98"/>
        <end position="121"/>
    </location>
</feature>
<dbReference type="PANTHER" id="PTHR43045">
    <property type="entry name" value="SHIKIMATE TRANSPORTER"/>
    <property type="match status" value="1"/>
</dbReference>
<name>A0ABW9EDA7_9BURK</name>
<dbReference type="EMBL" id="JAQQCL010000009">
    <property type="protein sequence ID" value="MFM0717584.1"/>
    <property type="molecule type" value="Genomic_DNA"/>
</dbReference>
<evidence type="ECO:0000256" key="5">
    <source>
        <dbReference type="ARBA" id="ARBA00022989"/>
    </source>
</evidence>
<accession>A0ABW9EDA7</accession>
<feature type="transmembrane region" description="Helical" evidence="7">
    <location>
        <begin position="127"/>
        <end position="151"/>
    </location>
</feature>
<keyword evidence="10" id="KW-1185">Reference proteome</keyword>
<dbReference type="InterPro" id="IPR036259">
    <property type="entry name" value="MFS_trans_sf"/>
</dbReference>
<dbReference type="InterPro" id="IPR005828">
    <property type="entry name" value="MFS_sugar_transport-like"/>
</dbReference>
<dbReference type="PROSITE" id="PS00217">
    <property type="entry name" value="SUGAR_TRANSPORT_2"/>
    <property type="match status" value="1"/>
</dbReference>
<feature type="transmembrane region" description="Helical" evidence="7">
    <location>
        <begin position="197"/>
        <end position="218"/>
    </location>
</feature>
<gene>
    <name evidence="9" type="ORF">PQQ73_14700</name>
</gene>
<feature type="transmembrane region" description="Helical" evidence="7">
    <location>
        <begin position="320"/>
        <end position="340"/>
    </location>
</feature>
<dbReference type="InterPro" id="IPR020846">
    <property type="entry name" value="MFS_dom"/>
</dbReference>
<feature type="transmembrane region" description="Helical" evidence="7">
    <location>
        <begin position="53"/>
        <end position="77"/>
    </location>
</feature>
<dbReference type="PANTHER" id="PTHR43045:SF7">
    <property type="entry name" value="MAJOR FACILITATOR SUPERFAMILY TRANSPORTER"/>
    <property type="match status" value="1"/>
</dbReference>
<feature type="transmembrane region" description="Helical" evidence="7">
    <location>
        <begin position="252"/>
        <end position="270"/>
    </location>
</feature>
<feature type="transmembrane region" description="Helical" evidence="7">
    <location>
        <begin position="163"/>
        <end position="185"/>
    </location>
</feature>
<dbReference type="InterPro" id="IPR005829">
    <property type="entry name" value="Sugar_transporter_CS"/>
</dbReference>
<organism evidence="9 10">
    <name type="scientific">Paraburkholderia strydomiana</name>
    <dbReference type="NCBI Taxonomy" id="1245417"/>
    <lineage>
        <taxon>Bacteria</taxon>
        <taxon>Pseudomonadati</taxon>
        <taxon>Pseudomonadota</taxon>
        <taxon>Betaproteobacteria</taxon>
        <taxon>Burkholderiales</taxon>
        <taxon>Burkholderiaceae</taxon>
        <taxon>Paraburkholderia</taxon>
    </lineage>
</organism>
<dbReference type="Pfam" id="PF00083">
    <property type="entry name" value="Sugar_tr"/>
    <property type="match status" value="2"/>
</dbReference>
<feature type="transmembrane region" description="Helical" evidence="7">
    <location>
        <begin position="457"/>
        <end position="476"/>
    </location>
</feature>
<feature type="transmembrane region" description="Helical" evidence="7">
    <location>
        <begin position="290"/>
        <end position="308"/>
    </location>
</feature>
<dbReference type="SUPFAM" id="SSF103473">
    <property type="entry name" value="MFS general substrate transporter"/>
    <property type="match status" value="1"/>
</dbReference>
<keyword evidence="4 7" id="KW-0812">Transmembrane</keyword>
<evidence type="ECO:0000259" key="8">
    <source>
        <dbReference type="PROSITE" id="PS50850"/>
    </source>
</evidence>
<dbReference type="Gene3D" id="1.20.1250.20">
    <property type="entry name" value="MFS general substrate transporter like domains"/>
    <property type="match status" value="2"/>
</dbReference>
<keyword evidence="2" id="KW-0813">Transport</keyword>
<evidence type="ECO:0000256" key="3">
    <source>
        <dbReference type="ARBA" id="ARBA00022475"/>
    </source>
</evidence>
<evidence type="ECO:0000313" key="10">
    <source>
        <dbReference type="Proteomes" id="UP001629392"/>
    </source>
</evidence>
<evidence type="ECO:0000256" key="4">
    <source>
        <dbReference type="ARBA" id="ARBA00022692"/>
    </source>
</evidence>
<sequence>MQPLIAGNLDSRASARGITRAERRVIIAASLGTVLELYDFFVVGLLANELAKAFFSGINPAAAYIFTLLGFAAGFVLRPFGALAFGRIGDLFGRKRTFLVTIVIMGACTFGIGLIPGYAIIGIAAPMLFIGMRLLQGLALGGEFSGAVIYVAEHAPARARGAWTSWIILTAALGLLLSFAVVLPLRVLLGKEAFVDWGWRIPFLVSSILLAISVWVRLKLDESPEFARMKAAGALSNAPIAETFGQWKNLKLVLIAFFGLVAGQAVVWYTGQFYTMFFLTKVLKVNDASANLLVIGATVATAPLYFFFGRLSDRIGRKPVFLSGLLLAALCFFPLFRMMIHYANPALERAQQQAPVVVMADLGQCSLQFNPTGTATYSSSCDVVKASLAKAGLSYTTVPGPSGAVAQVRIGADRIIGYDARVSDAHAQSRLFDSELRAALSRNGYPDGTADPGAMDLLMLFLLLVINLSFGTMTFAPSSAMLVEHFPSRIRYTAMSFPYHLGSAIFGGFLPAAAFAIVAATGDVFSGLRYPVTVASMAFVVTLFLAKESRGKSIADASSVHASASR</sequence>
<keyword evidence="6 7" id="KW-0472">Membrane</keyword>
<comment type="caution">
    <text evidence="9">The sequence shown here is derived from an EMBL/GenBank/DDBJ whole genome shotgun (WGS) entry which is preliminary data.</text>
</comment>
<evidence type="ECO:0000313" key="9">
    <source>
        <dbReference type="EMBL" id="MFM0717584.1"/>
    </source>
</evidence>
<feature type="domain" description="Major facilitator superfamily (MFS) profile" evidence="8">
    <location>
        <begin position="25"/>
        <end position="550"/>
    </location>
</feature>
<evidence type="ECO:0000256" key="2">
    <source>
        <dbReference type="ARBA" id="ARBA00022448"/>
    </source>
</evidence>
<dbReference type="PROSITE" id="PS50850">
    <property type="entry name" value="MFS"/>
    <property type="match status" value="1"/>
</dbReference>
<dbReference type="Proteomes" id="UP001629392">
    <property type="component" value="Unassembled WGS sequence"/>
</dbReference>
<proteinExistence type="predicted"/>
<dbReference type="RefSeq" id="WP_408153429.1">
    <property type="nucleotide sequence ID" value="NZ_JAQQCL010000009.1"/>
</dbReference>
<feature type="transmembrane region" description="Helical" evidence="7">
    <location>
        <begin position="497"/>
        <end position="522"/>
    </location>
</feature>
<keyword evidence="3" id="KW-1003">Cell membrane</keyword>
<keyword evidence="5 7" id="KW-1133">Transmembrane helix</keyword>
<reference evidence="9 10" key="1">
    <citation type="journal article" date="2024" name="Chem. Sci.">
        <title>Discovery of megapolipeptins by genome mining of a Burkholderiales bacteria collection.</title>
        <authorList>
            <person name="Paulo B.S."/>
            <person name="Recchia M.J.J."/>
            <person name="Lee S."/>
            <person name="Fergusson C.H."/>
            <person name="Romanowski S.B."/>
            <person name="Hernandez A."/>
            <person name="Krull N."/>
            <person name="Liu D.Y."/>
            <person name="Cavanagh H."/>
            <person name="Bos A."/>
            <person name="Gray C.A."/>
            <person name="Murphy B.T."/>
            <person name="Linington R.G."/>
            <person name="Eustaquio A.S."/>
        </authorList>
    </citation>
    <scope>NUCLEOTIDE SEQUENCE [LARGE SCALE GENOMIC DNA]</scope>
    <source>
        <strain evidence="9 10">RL17-350-BIC-E</strain>
    </source>
</reference>
<evidence type="ECO:0000256" key="7">
    <source>
        <dbReference type="SAM" id="Phobius"/>
    </source>
</evidence>
<evidence type="ECO:0000256" key="6">
    <source>
        <dbReference type="ARBA" id="ARBA00023136"/>
    </source>
</evidence>